<sequence>MSEIETSEKSPASAADAPNAPTEGDATGGDGLSPEALELIRLKTALAAGYSGQQALTFARMVRGNSPEEIEADAAELDRLVKEIRASQARPADWSQGSGGFDVDPAAIFAEVLRF</sequence>
<organism evidence="2 3">
    <name type="scientific">Streptoalloteichus tenebrarius (strain ATCC 17920 / DSM 40477 / JCM 4838 / CBS 697.72 / NBRC 16177 / NCIMB 11028 / NRRL B-12390 / A12253. 1 / ISP 5477)</name>
    <name type="common">Streptomyces tenebrarius</name>
    <dbReference type="NCBI Taxonomy" id="1933"/>
    <lineage>
        <taxon>Bacteria</taxon>
        <taxon>Bacillati</taxon>
        <taxon>Actinomycetota</taxon>
        <taxon>Actinomycetes</taxon>
        <taxon>Pseudonocardiales</taxon>
        <taxon>Pseudonocardiaceae</taxon>
        <taxon>Streptoalloteichus</taxon>
    </lineage>
</organism>
<comment type="caution">
    <text evidence="2">The sequence shown here is derived from an EMBL/GenBank/DDBJ whole genome shotgun (WGS) entry which is preliminary data.</text>
</comment>
<evidence type="ECO:0000313" key="3">
    <source>
        <dbReference type="Proteomes" id="UP001205311"/>
    </source>
</evidence>
<reference evidence="2 3" key="1">
    <citation type="submission" date="2022-06" db="EMBL/GenBank/DDBJ databases">
        <title>Genomic Encyclopedia of Archaeal and Bacterial Type Strains, Phase II (KMG-II): from individual species to whole genera.</title>
        <authorList>
            <person name="Goeker M."/>
        </authorList>
    </citation>
    <scope>NUCLEOTIDE SEQUENCE [LARGE SCALE GENOMIC DNA]</scope>
    <source>
        <strain evidence="2 3">DSM 40477</strain>
    </source>
</reference>
<keyword evidence="3" id="KW-1185">Reference proteome</keyword>
<dbReference type="EMBL" id="JAMTCP010000016">
    <property type="protein sequence ID" value="MCP2259435.1"/>
    <property type="molecule type" value="Genomic_DNA"/>
</dbReference>
<accession>A0ABT1HV95</accession>
<evidence type="ECO:0000313" key="2">
    <source>
        <dbReference type="EMBL" id="MCP2259435.1"/>
    </source>
</evidence>
<feature type="region of interest" description="Disordered" evidence="1">
    <location>
        <begin position="1"/>
        <end position="33"/>
    </location>
</feature>
<dbReference type="RefSeq" id="WP_253670323.1">
    <property type="nucleotide sequence ID" value="NZ_JAMTCP010000016.1"/>
</dbReference>
<protein>
    <submittedName>
        <fullName evidence="2">Uncharacterized protein</fullName>
    </submittedName>
</protein>
<gene>
    <name evidence="2" type="ORF">LX15_003136</name>
</gene>
<feature type="compositionally biased region" description="Low complexity" evidence="1">
    <location>
        <begin position="10"/>
        <end position="21"/>
    </location>
</feature>
<evidence type="ECO:0000256" key="1">
    <source>
        <dbReference type="SAM" id="MobiDB-lite"/>
    </source>
</evidence>
<name>A0ABT1HV95_STRSD</name>
<dbReference type="Proteomes" id="UP001205311">
    <property type="component" value="Unassembled WGS sequence"/>
</dbReference>
<proteinExistence type="predicted"/>